<feature type="compositionally biased region" description="Basic residues" evidence="1">
    <location>
        <begin position="478"/>
        <end position="500"/>
    </location>
</feature>
<feature type="region of interest" description="Disordered" evidence="1">
    <location>
        <begin position="250"/>
        <end position="289"/>
    </location>
</feature>
<protein>
    <submittedName>
        <fullName evidence="2">Uncharacterized protein</fullName>
    </submittedName>
</protein>
<evidence type="ECO:0000313" key="2">
    <source>
        <dbReference type="EMBL" id="GMH56430.1"/>
    </source>
</evidence>
<feature type="compositionally biased region" description="Basic residues" evidence="1">
    <location>
        <begin position="451"/>
        <end position="461"/>
    </location>
</feature>
<comment type="caution">
    <text evidence="2">The sequence shown here is derived from an EMBL/GenBank/DDBJ whole genome shotgun (WGS) entry which is preliminary data.</text>
</comment>
<accession>A0A9W6ZTK4</accession>
<evidence type="ECO:0000256" key="1">
    <source>
        <dbReference type="SAM" id="MobiDB-lite"/>
    </source>
</evidence>
<feature type="compositionally biased region" description="Low complexity" evidence="1">
    <location>
        <begin position="37"/>
        <end position="65"/>
    </location>
</feature>
<name>A0A9W6ZTK4_9STRA</name>
<feature type="compositionally biased region" description="Polar residues" evidence="1">
    <location>
        <begin position="1"/>
        <end position="10"/>
    </location>
</feature>
<keyword evidence="3" id="KW-1185">Reference proteome</keyword>
<feature type="compositionally biased region" description="Basic and acidic residues" evidence="1">
    <location>
        <begin position="462"/>
        <end position="477"/>
    </location>
</feature>
<reference evidence="3" key="1">
    <citation type="journal article" date="2023" name="Commun. Biol.">
        <title>Genome analysis of Parmales, the sister group of diatoms, reveals the evolutionary specialization of diatoms from phago-mixotrophs to photoautotrophs.</title>
        <authorList>
            <person name="Ban H."/>
            <person name="Sato S."/>
            <person name="Yoshikawa S."/>
            <person name="Yamada K."/>
            <person name="Nakamura Y."/>
            <person name="Ichinomiya M."/>
            <person name="Sato N."/>
            <person name="Blanc-Mathieu R."/>
            <person name="Endo H."/>
            <person name="Kuwata A."/>
            <person name="Ogata H."/>
        </authorList>
    </citation>
    <scope>NUCLEOTIDE SEQUENCE [LARGE SCALE GENOMIC DNA]</scope>
    <source>
        <strain evidence="3">NIES 3701</strain>
    </source>
</reference>
<dbReference type="EMBL" id="BRXY01000040">
    <property type="protein sequence ID" value="GMH56430.1"/>
    <property type="molecule type" value="Genomic_DNA"/>
</dbReference>
<gene>
    <name evidence="2" type="ORF">TrST_g9019</name>
</gene>
<feature type="region of interest" description="Disordered" evidence="1">
    <location>
        <begin position="1"/>
        <end position="103"/>
    </location>
</feature>
<evidence type="ECO:0000313" key="3">
    <source>
        <dbReference type="Proteomes" id="UP001165085"/>
    </source>
</evidence>
<feature type="compositionally biased region" description="Gly residues" evidence="1">
    <location>
        <begin position="77"/>
        <end position="89"/>
    </location>
</feature>
<dbReference type="Proteomes" id="UP001165085">
    <property type="component" value="Unassembled WGS sequence"/>
</dbReference>
<dbReference type="OrthoDB" id="203469at2759"/>
<sequence length="500" mass="54537">MDYSSTSSGDDSILGFTPFSQSSHDTAKPAKGGGGKPLAPVMTSNTTLALATAAAKTKGSTKGSAETATADTPQCKGKGGGGGGVGVGGESTPTATSMSKKDSAMRAASVVKITSVPLYTTSKEQLRWYKYGKSLFPVRTCEPSEGVGLSLSQGSFDGSSFDETRKTVVQFIEVPMKDYTLADNRSLKPIDENAEEWWEEFFKAQKKKGKELEAWKTKLFVEKITKAIDAMDPVESTRLDEILEEEDLVVDRPDDFSEDEEPYTQDLPDIDVSPQSRSSGRKTEPIRPGDTILYYNPIYPAGDRRGRTTTVVISINPQNKSRTLELANNAVLDRGFQVCRIKTYSRGKSTEHPGVFRKIDDFKLQKKEMSKSQRAELMTEGDRAKKILKKNIEVFEGKVGKGSGMLNNFNLEGNGGSSGGGGKKRATTTTEEDSSGSNSESDSDFEEDKLKKKTPNKKSAKEKRDARGTGTEKESSTKKKKKSSKPRKKKKVGPLVFSKH</sequence>
<feature type="region of interest" description="Disordered" evidence="1">
    <location>
        <begin position="403"/>
        <end position="500"/>
    </location>
</feature>
<proteinExistence type="predicted"/>
<organism evidence="2 3">
    <name type="scientific">Triparma strigata</name>
    <dbReference type="NCBI Taxonomy" id="1606541"/>
    <lineage>
        <taxon>Eukaryota</taxon>
        <taxon>Sar</taxon>
        <taxon>Stramenopiles</taxon>
        <taxon>Ochrophyta</taxon>
        <taxon>Bolidophyceae</taxon>
        <taxon>Parmales</taxon>
        <taxon>Triparmaceae</taxon>
        <taxon>Triparma</taxon>
    </lineage>
</organism>
<dbReference type="AlphaFoldDB" id="A0A9W6ZTK4"/>